<keyword evidence="12" id="KW-0503">Monooxygenase</keyword>
<keyword evidence="11 14" id="KW-0408">Iron</keyword>
<dbReference type="GO" id="GO:0006805">
    <property type="term" value="P:xenobiotic metabolic process"/>
    <property type="evidence" value="ECO:0007669"/>
    <property type="project" value="TreeGrafter"/>
</dbReference>
<keyword evidence="8" id="KW-0256">Endoplasmic reticulum</keyword>
<dbReference type="FunFam" id="1.10.630.10:FF:000238">
    <property type="entry name" value="Cytochrome P450 2A6"/>
    <property type="match status" value="1"/>
</dbReference>
<evidence type="ECO:0000256" key="12">
    <source>
        <dbReference type="ARBA" id="ARBA00023033"/>
    </source>
</evidence>
<proteinExistence type="inferred from homology"/>
<evidence type="ECO:0000256" key="1">
    <source>
        <dbReference type="ARBA" id="ARBA00001971"/>
    </source>
</evidence>
<keyword evidence="6 14" id="KW-0349">Heme</keyword>
<dbReference type="GO" id="GO:0016712">
    <property type="term" value="F:oxidoreductase activity, acting on paired donors, with incorporation or reduction of molecular oxygen, reduced flavin or flavoprotein as one donor, and incorporation of one atom of oxygen"/>
    <property type="evidence" value="ECO:0007669"/>
    <property type="project" value="TreeGrafter"/>
</dbReference>
<dbReference type="GO" id="GO:0008395">
    <property type="term" value="F:steroid hydroxylase activity"/>
    <property type="evidence" value="ECO:0007669"/>
    <property type="project" value="TreeGrafter"/>
</dbReference>
<reference evidence="15 16" key="1">
    <citation type="submission" date="2016-03" db="EMBL/GenBank/DDBJ databases">
        <title>Cyphomyrmex costatus WGS genome.</title>
        <authorList>
            <person name="Nygaard S."/>
            <person name="Hu H."/>
            <person name="Boomsma J."/>
            <person name="Zhang G."/>
        </authorList>
    </citation>
    <scope>NUCLEOTIDE SEQUENCE [LARGE SCALE GENOMIC DNA]</scope>
    <source>
        <strain evidence="15">MS0001</strain>
        <tissue evidence="15">Whole body</tissue>
    </source>
</reference>
<evidence type="ECO:0000256" key="14">
    <source>
        <dbReference type="PIRSR" id="PIRSR602401-1"/>
    </source>
</evidence>
<feature type="binding site" description="axial binding residue" evidence="14">
    <location>
        <position position="855"/>
    </location>
    <ligand>
        <name>heme</name>
        <dbReference type="ChEBI" id="CHEBI:30413"/>
    </ligand>
    <ligandPart>
        <name>Fe</name>
        <dbReference type="ChEBI" id="CHEBI:18248"/>
    </ligandPart>
</feature>
<organism evidence="15 16">
    <name type="scientific">Cyphomyrmex costatus</name>
    <dbReference type="NCBI Taxonomy" id="456900"/>
    <lineage>
        <taxon>Eukaryota</taxon>
        <taxon>Metazoa</taxon>
        <taxon>Ecdysozoa</taxon>
        <taxon>Arthropoda</taxon>
        <taxon>Hexapoda</taxon>
        <taxon>Insecta</taxon>
        <taxon>Pterygota</taxon>
        <taxon>Neoptera</taxon>
        <taxon>Endopterygota</taxon>
        <taxon>Hymenoptera</taxon>
        <taxon>Apocrita</taxon>
        <taxon>Aculeata</taxon>
        <taxon>Formicoidea</taxon>
        <taxon>Formicidae</taxon>
        <taxon>Myrmicinae</taxon>
        <taxon>Cyphomyrmex</taxon>
    </lineage>
</organism>
<gene>
    <name evidence="15" type="ORF">ALC62_11853</name>
</gene>
<evidence type="ECO:0000256" key="13">
    <source>
        <dbReference type="ARBA" id="ARBA00023136"/>
    </source>
</evidence>
<dbReference type="PRINTS" id="PR00385">
    <property type="entry name" value="P450"/>
</dbReference>
<evidence type="ECO:0000256" key="9">
    <source>
        <dbReference type="ARBA" id="ARBA00022848"/>
    </source>
</evidence>
<dbReference type="SUPFAM" id="SSF48371">
    <property type="entry name" value="ARM repeat"/>
    <property type="match status" value="1"/>
</dbReference>
<evidence type="ECO:0000313" key="15">
    <source>
        <dbReference type="EMBL" id="KYM97559.1"/>
    </source>
</evidence>
<keyword evidence="10" id="KW-0560">Oxidoreductase</keyword>
<dbReference type="PANTHER" id="PTHR24300">
    <property type="entry name" value="CYTOCHROME P450 508A4-RELATED"/>
    <property type="match status" value="1"/>
</dbReference>
<dbReference type="InterPro" id="IPR050182">
    <property type="entry name" value="Cytochrome_P450_fam2"/>
</dbReference>
<evidence type="ECO:0000256" key="4">
    <source>
        <dbReference type="ARBA" id="ARBA00004406"/>
    </source>
</evidence>
<dbReference type="PRINTS" id="PR00463">
    <property type="entry name" value="EP450I"/>
</dbReference>
<dbReference type="InterPro" id="IPR036396">
    <property type="entry name" value="Cyt_P450_sf"/>
</dbReference>
<dbReference type="GO" id="GO:0020037">
    <property type="term" value="F:heme binding"/>
    <property type="evidence" value="ECO:0007669"/>
    <property type="project" value="InterPro"/>
</dbReference>
<accession>A0A195C9M0</accession>
<dbReference type="InterPro" id="IPR002401">
    <property type="entry name" value="Cyt_P450_E_grp-I"/>
</dbReference>
<dbReference type="SUPFAM" id="SSF48264">
    <property type="entry name" value="Cytochrome P450"/>
    <property type="match status" value="1"/>
</dbReference>
<name>A0A195C9M0_9HYME</name>
<comment type="similarity">
    <text evidence="5">Belongs to the cytochrome P450 family.</text>
</comment>
<evidence type="ECO:0000256" key="11">
    <source>
        <dbReference type="ARBA" id="ARBA00023004"/>
    </source>
</evidence>
<evidence type="ECO:0000256" key="7">
    <source>
        <dbReference type="ARBA" id="ARBA00022723"/>
    </source>
</evidence>
<dbReference type="Proteomes" id="UP000078542">
    <property type="component" value="Unassembled WGS sequence"/>
</dbReference>
<evidence type="ECO:0000256" key="10">
    <source>
        <dbReference type="ARBA" id="ARBA00023002"/>
    </source>
</evidence>
<sequence length="909" mass="106056">MDNLLKELEALKIRGDFFEDNSSWTPCVDLIQRSFVPQRTIGTERPCEEKDFREYRLVVERNLRNVRSMLQHISSSSREKHFQLSNATGIVRAFGMNLLLLIGEHNKKNIWNTVECVSISKELLTTFCDLYACQSISQFLSENENLRNLLLMLRPKLLKDTWKTYPSAVACYRWFLQEPELYIFFLQKPILFNYIGDVLPTALIILDDYFPDNVLIGLECIYQIIQHSYMKKGLIDSGYAKLIYHALQLLTHQKEARYIIPLYSCMASLLATMEHWDNTINLFEWTTRDEVLSTLIENMEFEQNIELRHVYMLSLPQLITHIGCAKWCGALVRILTEYCEHHTDLRTLKATLEMAKTFLLMFRLRVAAHCAPLYTVFLKLHFDLTETPVFDRAIMQNLEDCICMLYQLSSNVGYTVINDDRMRSVLNSSLPVVCQGGIIRIPIGGSYWMLLWGNYKFPHLTVDYYVKKLKSKIISCYMGDNFTIIVNDYKSIKEVLSRDEFDGRVTTAPFIKDRAFGKELGIFFIDGVKWQEQRRFALRYMRDFGFGRRQEKLESEIMDEMTLFLDILKNGPVYDGEKEILKDNLVLFPDILYASSGNNIWNIMFGHRFDRREHDILRLLCYSAYMFVTANDTTGGAIFQRPILRYFGNMFGYTNHMKGSTTVSNIIKKYLEYQKVTISENDDQGFVDKYLKKLNRDDKSNNFTEEQLIILLTDLMIPAFSATPSMITHTIKYIMHHPRVMERVQNEIDNVVGTGRLVTWEDRKNLHYLEATIRETMRIETLAPLGIPHKSVKKTTLGDYEIPANTTIFTNFAAMHHDPDLWDDPEIFRPERFLKEDGQLVKDFTLPFGFGRRLCAGETYARYNLFGTLALLLQNFNLFFVEGEPSSLEDKLPGILVSPKKLWIRLEPR</sequence>
<dbReference type="Pfam" id="PF00067">
    <property type="entry name" value="p450"/>
    <property type="match status" value="1"/>
</dbReference>
<dbReference type="GO" id="GO:0005789">
    <property type="term" value="C:endoplasmic reticulum membrane"/>
    <property type="evidence" value="ECO:0007669"/>
    <property type="project" value="UniProtKB-SubCell"/>
</dbReference>
<evidence type="ECO:0000256" key="3">
    <source>
        <dbReference type="ARBA" id="ARBA00004174"/>
    </source>
</evidence>
<evidence type="ECO:0008006" key="17">
    <source>
        <dbReference type="Google" id="ProtNLM"/>
    </source>
</evidence>
<dbReference type="EMBL" id="KQ978068">
    <property type="protein sequence ID" value="KYM97559.1"/>
    <property type="molecule type" value="Genomic_DNA"/>
</dbReference>
<dbReference type="PANTHER" id="PTHR24300:SF376">
    <property type="entry name" value="CYTOCHROME P450 15A1"/>
    <property type="match status" value="1"/>
</dbReference>
<evidence type="ECO:0000256" key="8">
    <source>
        <dbReference type="ARBA" id="ARBA00022824"/>
    </source>
</evidence>
<keyword evidence="9" id="KW-0492">Microsome</keyword>
<dbReference type="Gene3D" id="1.10.630.10">
    <property type="entry name" value="Cytochrome P450"/>
    <property type="match status" value="1"/>
</dbReference>
<dbReference type="InterPro" id="IPR001128">
    <property type="entry name" value="Cyt_P450"/>
</dbReference>
<dbReference type="STRING" id="456900.A0A195C9M0"/>
<dbReference type="GO" id="GO:0006082">
    <property type="term" value="P:organic acid metabolic process"/>
    <property type="evidence" value="ECO:0007669"/>
    <property type="project" value="TreeGrafter"/>
</dbReference>
<evidence type="ECO:0000256" key="2">
    <source>
        <dbReference type="ARBA" id="ARBA00003690"/>
    </source>
</evidence>
<dbReference type="AlphaFoldDB" id="A0A195C9M0"/>
<comment type="function">
    <text evidence="2">May be involved in the metabolism of insect hormones and in the breakdown of synthetic insecticides.</text>
</comment>
<dbReference type="InterPro" id="IPR017972">
    <property type="entry name" value="Cyt_P450_CS"/>
</dbReference>
<keyword evidence="7 14" id="KW-0479">Metal-binding</keyword>
<comment type="cofactor">
    <cofactor evidence="1 14">
        <name>heme</name>
        <dbReference type="ChEBI" id="CHEBI:30413"/>
    </cofactor>
</comment>
<evidence type="ECO:0000256" key="6">
    <source>
        <dbReference type="ARBA" id="ARBA00022617"/>
    </source>
</evidence>
<evidence type="ECO:0000256" key="5">
    <source>
        <dbReference type="ARBA" id="ARBA00010617"/>
    </source>
</evidence>
<dbReference type="PROSITE" id="PS00086">
    <property type="entry name" value="CYTOCHROME_P450"/>
    <property type="match status" value="1"/>
</dbReference>
<protein>
    <recommendedName>
        <fullName evidence="17">Cytochrome P450 304a1</fullName>
    </recommendedName>
</protein>
<keyword evidence="13" id="KW-0472">Membrane</keyword>
<comment type="subcellular location">
    <subcellularLocation>
        <location evidence="4">Endoplasmic reticulum membrane</location>
        <topology evidence="4">Peripheral membrane protein</topology>
    </subcellularLocation>
    <subcellularLocation>
        <location evidence="3">Microsome membrane</location>
        <topology evidence="3">Peripheral membrane protein</topology>
    </subcellularLocation>
</comment>
<evidence type="ECO:0000313" key="16">
    <source>
        <dbReference type="Proteomes" id="UP000078542"/>
    </source>
</evidence>
<dbReference type="InterPro" id="IPR016024">
    <property type="entry name" value="ARM-type_fold"/>
</dbReference>
<dbReference type="GO" id="GO:0005506">
    <property type="term" value="F:iron ion binding"/>
    <property type="evidence" value="ECO:0007669"/>
    <property type="project" value="InterPro"/>
</dbReference>
<keyword evidence="16" id="KW-1185">Reference proteome</keyword>